<accession>M8BT04</accession>
<sequence>MASERGGGNMAQKVTVELGLSLFRAQDPKGSGHRAFGFVTFSDEGVADKVADKSHEILGCKGTELTNIYS</sequence>
<name>M8BT04_AEGTA</name>
<dbReference type="AlphaFoldDB" id="M8BT04"/>
<reference evidence="1" key="1">
    <citation type="submission" date="2015-06" db="UniProtKB">
        <authorList>
            <consortium name="EnsemblPlants"/>
        </authorList>
    </citation>
    <scope>IDENTIFICATION</scope>
</reference>
<proteinExistence type="predicted"/>
<organism evidence="1">
    <name type="scientific">Aegilops tauschii</name>
    <name type="common">Tausch's goatgrass</name>
    <name type="synonym">Aegilops squarrosa</name>
    <dbReference type="NCBI Taxonomy" id="37682"/>
    <lineage>
        <taxon>Eukaryota</taxon>
        <taxon>Viridiplantae</taxon>
        <taxon>Streptophyta</taxon>
        <taxon>Embryophyta</taxon>
        <taxon>Tracheophyta</taxon>
        <taxon>Spermatophyta</taxon>
        <taxon>Magnoliopsida</taxon>
        <taxon>Liliopsida</taxon>
        <taxon>Poales</taxon>
        <taxon>Poaceae</taxon>
        <taxon>BOP clade</taxon>
        <taxon>Pooideae</taxon>
        <taxon>Triticodae</taxon>
        <taxon>Triticeae</taxon>
        <taxon>Triticinae</taxon>
        <taxon>Aegilops</taxon>
    </lineage>
</organism>
<dbReference type="EnsemblPlants" id="EMT09954">
    <property type="protein sequence ID" value="EMT09954"/>
    <property type="gene ID" value="F775_42904"/>
</dbReference>
<protein>
    <recommendedName>
        <fullName evidence="2">RRM domain-containing protein</fullName>
    </recommendedName>
</protein>
<evidence type="ECO:0008006" key="2">
    <source>
        <dbReference type="Google" id="ProtNLM"/>
    </source>
</evidence>
<evidence type="ECO:0000313" key="1">
    <source>
        <dbReference type="EnsemblPlants" id="EMT09954"/>
    </source>
</evidence>